<accession>A0A7J6NF15</accession>
<dbReference type="AlphaFoldDB" id="A0A7J6NF15"/>
<organism evidence="2 3">
    <name type="scientific">Perkinsus olseni</name>
    <name type="common">Perkinsus atlanticus</name>
    <dbReference type="NCBI Taxonomy" id="32597"/>
    <lineage>
        <taxon>Eukaryota</taxon>
        <taxon>Sar</taxon>
        <taxon>Alveolata</taxon>
        <taxon>Perkinsozoa</taxon>
        <taxon>Perkinsea</taxon>
        <taxon>Perkinsida</taxon>
        <taxon>Perkinsidae</taxon>
        <taxon>Perkinsus</taxon>
    </lineage>
</organism>
<reference evidence="2 3" key="1">
    <citation type="submission" date="2020-04" db="EMBL/GenBank/DDBJ databases">
        <title>Perkinsus olseni comparative genomics.</title>
        <authorList>
            <person name="Bogema D.R."/>
        </authorList>
    </citation>
    <scope>NUCLEOTIDE SEQUENCE [LARGE SCALE GENOMIC DNA]</scope>
    <source>
        <strain evidence="2">00978-12</strain>
    </source>
</reference>
<proteinExistence type="predicted"/>
<feature type="compositionally biased region" description="Basic and acidic residues" evidence="1">
    <location>
        <begin position="113"/>
        <end position="136"/>
    </location>
</feature>
<evidence type="ECO:0000313" key="3">
    <source>
        <dbReference type="Proteomes" id="UP000541610"/>
    </source>
</evidence>
<comment type="caution">
    <text evidence="2">The sequence shown here is derived from an EMBL/GenBank/DDBJ whole genome shotgun (WGS) entry which is preliminary data.</text>
</comment>
<feature type="region of interest" description="Disordered" evidence="1">
    <location>
        <begin position="113"/>
        <end position="161"/>
    </location>
</feature>
<name>A0A7J6NF15_PEROL</name>
<evidence type="ECO:0000256" key="1">
    <source>
        <dbReference type="SAM" id="MobiDB-lite"/>
    </source>
</evidence>
<protein>
    <submittedName>
        <fullName evidence="2">Uncharacterized protein</fullName>
    </submittedName>
</protein>
<sequence>MPIVVGGRRGCCAVKNGKAGEKKKHCGLNPRCRGEKERATEMFTVELTKADKRMRAPMPANLQEMQDWITSIGNAGTAKTYLMGLKKAHELLGYEINTRRPILIATVKGLEGFESKPPRHPWEESSCRESNSRREGTSAGRTTLRSSRDRAQLPYRVHEST</sequence>
<dbReference type="Proteomes" id="UP000541610">
    <property type="component" value="Unassembled WGS sequence"/>
</dbReference>
<gene>
    <name evidence="2" type="ORF">FOZ60_010456</name>
</gene>
<dbReference type="EMBL" id="JABANP010000427">
    <property type="protein sequence ID" value="KAF4682498.1"/>
    <property type="molecule type" value="Genomic_DNA"/>
</dbReference>
<evidence type="ECO:0000313" key="2">
    <source>
        <dbReference type="EMBL" id="KAF4682498.1"/>
    </source>
</evidence>
<feature type="compositionally biased region" description="Basic and acidic residues" evidence="1">
    <location>
        <begin position="146"/>
        <end position="161"/>
    </location>
</feature>